<proteinExistence type="predicted"/>
<gene>
    <name evidence="1" type="ORF">RHMOL_Rhmol12G0075400</name>
</gene>
<reference evidence="1" key="1">
    <citation type="submission" date="2022-02" db="EMBL/GenBank/DDBJ databases">
        <title>Plant Genome Project.</title>
        <authorList>
            <person name="Zhang R.-G."/>
        </authorList>
    </citation>
    <scope>NUCLEOTIDE SEQUENCE</scope>
    <source>
        <strain evidence="1">AT1</strain>
    </source>
</reference>
<sequence length="168" mass="18252">MIKRTHVKRVADLIVLAGAVGGRVRSVEVGELMEMDGVVAILVDESIRSAEYVPASRMKAVRTDGSSETDMETLPLPLLSEQISKLNDRMDEFTSRIRELNSKLTSKRVSSSPQNMALQSEACNGSAPTSYFISGLGNGSLTGSIMPNSLSSSQLAKEYPNGRDKWKD</sequence>
<dbReference type="EMBL" id="CM046399">
    <property type="protein sequence ID" value="KAI8527439.1"/>
    <property type="molecule type" value="Genomic_DNA"/>
</dbReference>
<comment type="caution">
    <text evidence="1">The sequence shown here is derived from an EMBL/GenBank/DDBJ whole genome shotgun (WGS) entry which is preliminary data.</text>
</comment>
<keyword evidence="2" id="KW-1185">Reference proteome</keyword>
<organism evidence="1 2">
    <name type="scientific">Rhododendron molle</name>
    <name type="common">Chinese azalea</name>
    <name type="synonym">Azalea mollis</name>
    <dbReference type="NCBI Taxonomy" id="49168"/>
    <lineage>
        <taxon>Eukaryota</taxon>
        <taxon>Viridiplantae</taxon>
        <taxon>Streptophyta</taxon>
        <taxon>Embryophyta</taxon>
        <taxon>Tracheophyta</taxon>
        <taxon>Spermatophyta</taxon>
        <taxon>Magnoliopsida</taxon>
        <taxon>eudicotyledons</taxon>
        <taxon>Gunneridae</taxon>
        <taxon>Pentapetalae</taxon>
        <taxon>asterids</taxon>
        <taxon>Ericales</taxon>
        <taxon>Ericaceae</taxon>
        <taxon>Ericoideae</taxon>
        <taxon>Rhodoreae</taxon>
        <taxon>Rhododendron</taxon>
    </lineage>
</organism>
<accession>A0ACC0LGL0</accession>
<name>A0ACC0LGL0_RHOML</name>
<dbReference type="Proteomes" id="UP001062846">
    <property type="component" value="Chromosome 12"/>
</dbReference>
<protein>
    <submittedName>
        <fullName evidence="1">Uncharacterized protein</fullName>
    </submittedName>
</protein>
<evidence type="ECO:0000313" key="2">
    <source>
        <dbReference type="Proteomes" id="UP001062846"/>
    </source>
</evidence>
<evidence type="ECO:0000313" key="1">
    <source>
        <dbReference type="EMBL" id="KAI8527439.1"/>
    </source>
</evidence>